<evidence type="ECO:0008006" key="2">
    <source>
        <dbReference type="Google" id="ProtNLM"/>
    </source>
</evidence>
<sequence length="311" mass="35542">CTTICEGVRNLKNPDKASICQFCYKSNNPNGRNLSFENFKTMIDKLPRLLTQIAFGCDSRAESNPDLFKMMKYCREIGVIPNITVADISDDIARQLCEVCGAVAVSRYEDKNICYDSVKKLTDGGLDQVNVHCLLSENSFDWCMETAKDKLSDPRLAKLNAIVFLSLKKKGRAKNGFESVSYEKFRELFLWCLQNNVSIGFDSCSAPRFMQMVKDEESIEENIRKQYLQCCEPCESGLFSFYTGVDSCYYPCSFAEKEKGWEDGLSLLGCSNFFKDIWYHPKNVKWRNSLIRSGCDGCRKCLIFPEINEIK</sequence>
<evidence type="ECO:0000313" key="1">
    <source>
        <dbReference type="EMBL" id="KKL18767.1"/>
    </source>
</evidence>
<feature type="non-terminal residue" evidence="1">
    <location>
        <position position="1"/>
    </location>
</feature>
<dbReference type="SUPFAM" id="SSF102114">
    <property type="entry name" value="Radical SAM enzymes"/>
    <property type="match status" value="1"/>
</dbReference>
<protein>
    <recommendedName>
        <fullName evidence="2">4Fe4S-binding SPASM domain-containing protein</fullName>
    </recommendedName>
</protein>
<dbReference type="InterPro" id="IPR058240">
    <property type="entry name" value="rSAM_sf"/>
</dbReference>
<organism evidence="1">
    <name type="scientific">marine sediment metagenome</name>
    <dbReference type="NCBI Taxonomy" id="412755"/>
    <lineage>
        <taxon>unclassified sequences</taxon>
        <taxon>metagenomes</taxon>
        <taxon>ecological metagenomes</taxon>
    </lineage>
</organism>
<proteinExistence type="predicted"/>
<name>A0A0F9BXW3_9ZZZZ</name>
<reference evidence="1" key="1">
    <citation type="journal article" date="2015" name="Nature">
        <title>Complex archaea that bridge the gap between prokaryotes and eukaryotes.</title>
        <authorList>
            <person name="Spang A."/>
            <person name="Saw J.H."/>
            <person name="Jorgensen S.L."/>
            <person name="Zaremba-Niedzwiedzka K."/>
            <person name="Martijn J."/>
            <person name="Lind A.E."/>
            <person name="van Eijk R."/>
            <person name="Schleper C."/>
            <person name="Guy L."/>
            <person name="Ettema T.J."/>
        </authorList>
    </citation>
    <scope>NUCLEOTIDE SEQUENCE</scope>
</reference>
<dbReference type="AlphaFoldDB" id="A0A0F9BXW3"/>
<gene>
    <name evidence="1" type="ORF">LCGC14_2472240</name>
</gene>
<comment type="caution">
    <text evidence="1">The sequence shown here is derived from an EMBL/GenBank/DDBJ whole genome shotgun (WGS) entry which is preliminary data.</text>
</comment>
<dbReference type="EMBL" id="LAZR01038745">
    <property type="protein sequence ID" value="KKL18767.1"/>
    <property type="molecule type" value="Genomic_DNA"/>
</dbReference>
<accession>A0A0F9BXW3</accession>